<dbReference type="CDD" id="cd05930">
    <property type="entry name" value="A_NRPS"/>
    <property type="match status" value="1"/>
</dbReference>
<dbReference type="OrthoDB" id="75981at2759"/>
<dbReference type="PROSITE" id="PS00012">
    <property type="entry name" value="PHOSPHOPANTETHEINE"/>
    <property type="match status" value="1"/>
</dbReference>
<dbReference type="Pfam" id="PF00550">
    <property type="entry name" value="PP-binding"/>
    <property type="match status" value="1"/>
</dbReference>
<dbReference type="InterPro" id="IPR001242">
    <property type="entry name" value="Condensation_dom"/>
</dbReference>
<dbReference type="Gene3D" id="3.30.300.30">
    <property type="match status" value="2"/>
</dbReference>
<dbReference type="Gene3D" id="1.10.1200.10">
    <property type="entry name" value="ACP-like"/>
    <property type="match status" value="1"/>
</dbReference>
<dbReference type="PANTHER" id="PTHR45527">
    <property type="entry name" value="NONRIBOSOMAL PEPTIDE SYNTHETASE"/>
    <property type="match status" value="1"/>
</dbReference>
<dbReference type="GO" id="GO:0031177">
    <property type="term" value="F:phosphopantetheine binding"/>
    <property type="evidence" value="ECO:0007669"/>
    <property type="project" value="TreeGrafter"/>
</dbReference>
<dbReference type="Gene3D" id="3.30.559.10">
    <property type="entry name" value="Chloramphenicol acetyltransferase-like domain"/>
    <property type="match status" value="3"/>
</dbReference>
<keyword evidence="2" id="KW-0597">Phosphoprotein</keyword>
<dbReference type="SUPFAM" id="SSF47336">
    <property type="entry name" value="ACP-like"/>
    <property type="match status" value="1"/>
</dbReference>
<dbReference type="Gene3D" id="3.30.559.30">
    <property type="entry name" value="Nonribosomal peptide synthetase, condensation domain"/>
    <property type="match status" value="3"/>
</dbReference>
<dbReference type="SUPFAM" id="SSF52777">
    <property type="entry name" value="CoA-dependent acyltransferases"/>
    <property type="match status" value="6"/>
</dbReference>
<dbReference type="SUPFAM" id="SSF56801">
    <property type="entry name" value="Acetyl-CoA synthetase-like"/>
    <property type="match status" value="3"/>
</dbReference>
<evidence type="ECO:0000256" key="1">
    <source>
        <dbReference type="ARBA" id="ARBA00022450"/>
    </source>
</evidence>
<proteinExistence type="predicted"/>
<dbReference type="InterPro" id="IPR020845">
    <property type="entry name" value="AMP-binding_CS"/>
</dbReference>
<dbReference type="PROSITE" id="PS00455">
    <property type="entry name" value="AMP_BINDING"/>
    <property type="match status" value="2"/>
</dbReference>
<evidence type="ECO:0000259" key="3">
    <source>
        <dbReference type="PROSITE" id="PS50075"/>
    </source>
</evidence>
<dbReference type="GO" id="GO:0016874">
    <property type="term" value="F:ligase activity"/>
    <property type="evidence" value="ECO:0007669"/>
    <property type="project" value="UniProtKB-KW"/>
</dbReference>
<dbReference type="Pfam" id="PF00501">
    <property type="entry name" value="AMP-binding"/>
    <property type="match status" value="2"/>
</dbReference>
<gene>
    <name evidence="4" type="ORF">As57867_016386</name>
</gene>
<dbReference type="InterPro" id="IPR000873">
    <property type="entry name" value="AMP-dep_synth/lig_dom"/>
</dbReference>
<dbReference type="InterPro" id="IPR009081">
    <property type="entry name" value="PP-bd_ACP"/>
</dbReference>
<name>A0A6A4Y9S9_9STRA</name>
<dbReference type="InterPro" id="IPR045851">
    <property type="entry name" value="AMP-bd_C_sf"/>
</dbReference>
<feature type="domain" description="Carrier" evidence="3">
    <location>
        <begin position="957"/>
        <end position="1033"/>
    </location>
</feature>
<organism evidence="4">
    <name type="scientific">Aphanomyces stellatus</name>
    <dbReference type="NCBI Taxonomy" id="120398"/>
    <lineage>
        <taxon>Eukaryota</taxon>
        <taxon>Sar</taxon>
        <taxon>Stramenopiles</taxon>
        <taxon>Oomycota</taxon>
        <taxon>Saprolegniomycetes</taxon>
        <taxon>Saprolegniales</taxon>
        <taxon>Verrucalvaceae</taxon>
        <taxon>Aphanomyces</taxon>
    </lineage>
</organism>
<dbReference type="PANTHER" id="PTHR45527:SF1">
    <property type="entry name" value="FATTY ACID SYNTHASE"/>
    <property type="match status" value="1"/>
</dbReference>
<dbReference type="Gene3D" id="3.40.50.12780">
    <property type="entry name" value="N-terminal domain of ligase-like"/>
    <property type="match status" value="1"/>
</dbReference>
<evidence type="ECO:0000256" key="2">
    <source>
        <dbReference type="ARBA" id="ARBA00022553"/>
    </source>
</evidence>
<dbReference type="Gene3D" id="2.30.38.10">
    <property type="entry name" value="Luciferase, Domain 3"/>
    <property type="match status" value="1"/>
</dbReference>
<dbReference type="GO" id="GO:0044550">
    <property type="term" value="P:secondary metabolite biosynthetic process"/>
    <property type="evidence" value="ECO:0007669"/>
    <property type="project" value="TreeGrafter"/>
</dbReference>
<evidence type="ECO:0000313" key="4">
    <source>
        <dbReference type="EMBL" id="KAF0692485.1"/>
    </source>
</evidence>
<feature type="non-terminal residue" evidence="4">
    <location>
        <position position="2216"/>
    </location>
</feature>
<dbReference type="InterPro" id="IPR023213">
    <property type="entry name" value="CAT-like_dom_sf"/>
</dbReference>
<dbReference type="Gene3D" id="3.40.50.980">
    <property type="match status" value="2"/>
</dbReference>
<dbReference type="InterPro" id="IPR010071">
    <property type="entry name" value="AA_adenyl_dom"/>
</dbReference>
<dbReference type="FunFam" id="3.40.50.980:FF:000001">
    <property type="entry name" value="Non-ribosomal peptide synthetase"/>
    <property type="match status" value="1"/>
</dbReference>
<dbReference type="EMBL" id="VJMH01005877">
    <property type="protein sequence ID" value="KAF0692485.1"/>
    <property type="molecule type" value="Genomic_DNA"/>
</dbReference>
<dbReference type="Pfam" id="PF00668">
    <property type="entry name" value="Condensation"/>
    <property type="match status" value="3"/>
</dbReference>
<protein>
    <recommendedName>
        <fullName evidence="3">Carrier domain-containing protein</fullName>
    </recommendedName>
</protein>
<dbReference type="InterPro" id="IPR042099">
    <property type="entry name" value="ANL_N_sf"/>
</dbReference>
<comment type="caution">
    <text evidence="4">The sequence shown here is derived from an EMBL/GenBank/DDBJ whole genome shotgun (WGS) entry which is preliminary data.</text>
</comment>
<accession>A0A6A4Y9S9</accession>
<dbReference type="NCBIfam" id="TIGR01733">
    <property type="entry name" value="AA-adenyl-dom"/>
    <property type="match status" value="1"/>
</dbReference>
<sequence>MKPLLIVNFDDTKQQLEFLTAAQTFYLSNAMTEFELTELGQGRPEGDSKFHNELYSLTPSQTYSLRITNNINQFIFSKAVNVDTVAAAYHATAPLLDVFRTSFVTSNSHVFRSVRNDATVPEVELVSATNIDAHLQSNALRGFAVGDENYIRLSIVSTPEGSYAVLAAHHALCDRQSLALILSDIVALSVGQTIHERPLFSIVTTFMDDQNMDTNEMFWQTYLCGAELTSIASTCGGKLLCLGNDAPLQLTLSAADATKAACELGFSVEMIVKLAWATTIRKFTRTNDVTFGQVVSSRDVPIEGAKRVLGPALAILPCRVQFDDTLCVQTLLGTMQTENRDLVAHSNASLADITKWCNLEGNLFDTLFLFHDMAETTDSGHFIAHNKVANPWPNAFELVIEASTSLMKVSPSYDPSLMSWSQALAILDEFDYSLCQIYQGSESSLVADLWHLSPKQERDVKQASISCNVGESEELLQNAFECNANMYATNRAIEFQGKNLTYGELNSQSCSVAKQLASLGVSIGFRVAVVMERCLEFPIGLLATLKVGGVMMPLDATFPANRLSYILSDANVKVVVTTEEYRGRIEEMELLIPVVYINSSELASSPVEYVPQACHIASPDNEAYIVYTSGSTGKPKGVPVAHKSVVNTVLHSTCEGDFTNGARVLQFMAVGFDVCQWEIWTTLSSGATLVLRGADAMETISSVDILTITATGLGMLEGPSKYPNLKSVYVGGENVPSSLKHLWCGNVRLINSYGPTECAITTHFGVLDAHSTVNIGRPIANVSSYILDDKQRIVPVGVAGELYLAGVCVSHGYINLPGQTTERFLADPFSIADGKMFRTGDHARLLPNGNFELLGRLDSQVKLKGYRIELDEVSEAMMCHPLVIAATAIVKEKTHLVGYFSPANVNKRELQKVVTDQLPFYMVPAVWVGLDELPQTANGKIDKRALEASDIAVEVDSLESDSERRLAQVWSTVLGVEVSNIGRNSSFFALGGDSISAIRLVAKAKQVSIGLTPGDVMEYPVLSDMLGVCMWIQSRNVEDIEVIGDVQLTPIQHFNFLHPWKNVHFWNLSVTLKPRRTLSFGDLRVAVRKLVTHHDILRSHFHYDSLNGWTSTIRSIDECGEENVFVVHIVSFQDLEGEIIAKEKLLHLIDGPVYAVTLFVAPNNEQYLQFTAHHTIVDLVSWRILVDDLQSLLLNRSLAPKTTSFQDWSERLTKEVLQWEPSKWLNYMGNDVVPPSTTSGLTFQSKYVLNEQLTAKLDSANITYGTNIQELSLAALTVALSELRQNPDELFQVMLEGHGREPFNSELDVSSTVGWFTCLYPVVFTPNINLSSLLRQVKQKLRGLPEKGISYGAIKYLAPDTTAAQPIKEHRGHNIAFNYIGRYQEVESESGLFEIVTNICVPQRGPNETDYIPGNIGLCHVGPHMVEVDNWALFWGQWMECIVNHCLDPNTIGVNDAEAELLLSLQLRPVDIDDMYPVTGLQASLLYAMIRDPSEYVLQAVFDIRGEYDFNELKLSWQKVALDTPILRTVFITTPHGMFQAVTKDDLSEWNFIDDSWSISEVHDRTSCFMKSDRARGFTMMSRSFQRFTGVRVADGRIRVFWTQHHSVMDGWSLPLVMSKLISTSYGEISQRTTPVPFKRHIEWLAEQSQEQNRTFWSNALQNAHKTLELTLPKPQVVASGAKYTTITRVTSSTLFRTAWAIVLQQYSRCEYVMFGSVTSGRDTGVHGVEQMIGMLINTVPVLCHLPPAMQIVDAINSVHKFASTMVRYSHCSLVDIKKWATALARDSLFDTLMVFENYPTTKQNEGRKRPFSFEFMMAEEYTDAKIDLAVIPKKNESFLIRLDFKTIEIDSSVAKYLLDRLIFISYCLSDTKYLEKPLRSLDQPQEMEAEIICNSMYGPTSSCTNSLLHESFESNVLLCPEIRAIEFNGEGLTYAEFNDQACTVASLLGELGMCVGSRVAVIMERCLEFPIGLVATLKVGGVMMPLDATFPASRLSYILSDANVVAVVTTEDHRGRIEEMELLIPVLYIESSELALSPVEFVPQNEHNASKFNEAYVVYTSGSTGKPKGVPVLHIAAMNTVSSGLLIGDHARLLPNGNFEILGRLDSQVKLKGYRIELDEVAEAMLCHPRVITAAAIVKDKTHLVGYFSPADVDIDELTKVVAEQLPVYMVPAVWIGLDQLPQNVNGKVDKKALEALDVQLDVDALETEAERQMA</sequence>
<dbReference type="GO" id="GO:0005737">
    <property type="term" value="C:cytoplasm"/>
    <property type="evidence" value="ECO:0007669"/>
    <property type="project" value="TreeGrafter"/>
</dbReference>
<dbReference type="PROSITE" id="PS50075">
    <property type="entry name" value="CARRIER"/>
    <property type="match status" value="1"/>
</dbReference>
<dbReference type="InterPro" id="IPR036736">
    <property type="entry name" value="ACP-like_sf"/>
</dbReference>
<keyword evidence="1" id="KW-0596">Phosphopantetheine</keyword>
<dbReference type="GO" id="GO:0043041">
    <property type="term" value="P:amino acid activation for nonribosomal peptide biosynthetic process"/>
    <property type="evidence" value="ECO:0007669"/>
    <property type="project" value="TreeGrafter"/>
</dbReference>
<dbReference type="InterPro" id="IPR006162">
    <property type="entry name" value="Ppantetheine_attach_site"/>
</dbReference>
<reference evidence="4" key="1">
    <citation type="submission" date="2019-06" db="EMBL/GenBank/DDBJ databases">
        <title>Genomics analysis of Aphanomyces spp. identifies a new class of oomycete effector associated with host adaptation.</title>
        <authorList>
            <person name="Gaulin E."/>
        </authorList>
    </citation>
    <scope>NUCLEOTIDE SEQUENCE</scope>
    <source>
        <strain evidence="4">CBS 578.67</strain>
    </source>
</reference>